<organism evidence="2 3">
    <name type="scientific">Nocardia bhagyanarayanae</name>
    <dbReference type="NCBI Taxonomy" id="1215925"/>
    <lineage>
        <taxon>Bacteria</taxon>
        <taxon>Bacillati</taxon>
        <taxon>Actinomycetota</taxon>
        <taxon>Actinomycetes</taxon>
        <taxon>Mycobacteriales</taxon>
        <taxon>Nocardiaceae</taxon>
        <taxon>Nocardia</taxon>
    </lineage>
</organism>
<gene>
    <name evidence="2" type="ORF">FB390_5078</name>
</gene>
<dbReference type="InterPro" id="IPR001387">
    <property type="entry name" value="Cro/C1-type_HTH"/>
</dbReference>
<dbReference type="GO" id="GO:0003677">
    <property type="term" value="F:DNA binding"/>
    <property type="evidence" value="ECO:0007669"/>
    <property type="project" value="InterPro"/>
</dbReference>
<dbReference type="EMBL" id="VFPG01000001">
    <property type="protein sequence ID" value="TQM33353.1"/>
    <property type="molecule type" value="Genomic_DNA"/>
</dbReference>
<name>A0A543FHL4_9NOCA</name>
<dbReference type="PANTHER" id="PTHR35010">
    <property type="entry name" value="BLL4672 PROTEIN-RELATED"/>
    <property type="match status" value="1"/>
</dbReference>
<keyword evidence="3" id="KW-1185">Reference proteome</keyword>
<protein>
    <submittedName>
        <fullName evidence="2">Helix-turn-helix protein</fullName>
    </submittedName>
</protein>
<dbReference type="SMART" id="SM00530">
    <property type="entry name" value="HTH_XRE"/>
    <property type="match status" value="1"/>
</dbReference>
<dbReference type="Gene3D" id="1.10.260.40">
    <property type="entry name" value="lambda repressor-like DNA-binding domains"/>
    <property type="match status" value="1"/>
</dbReference>
<dbReference type="Pfam" id="PF17765">
    <property type="entry name" value="MLTR_LBD"/>
    <property type="match status" value="1"/>
</dbReference>
<sequence length="289" mass="32449">MPMSKTRYSELGGFLRSRRERIRPEEVGLTPGPRRRVPGLRRDEVAVLAGASVEYYTELERGAGSQPSDQMLAALARALRLSRDERDHLYRLANRPIPHQGGKTSHVHPAMLDLLTRIDATPAMVSTDLHTVLVQNPLAVAMLGDLSAHRGRPASFIYRWFTDTAARQIYPPEDLARQSRSFVADLRAAVGRRSPGDAEATELVDELLRQSPEFQALWADQDVEVRRDERKRIVHPTVGMLDLNCLSLFSEDARQRLLWFTPRAGTDTAEKLALLTVVGTQAMRAEPVR</sequence>
<dbReference type="PROSITE" id="PS50943">
    <property type="entry name" value="HTH_CROC1"/>
    <property type="match status" value="1"/>
</dbReference>
<evidence type="ECO:0000259" key="1">
    <source>
        <dbReference type="PROSITE" id="PS50943"/>
    </source>
</evidence>
<comment type="caution">
    <text evidence="2">The sequence shown here is derived from an EMBL/GenBank/DDBJ whole genome shotgun (WGS) entry which is preliminary data.</text>
</comment>
<evidence type="ECO:0000313" key="3">
    <source>
        <dbReference type="Proteomes" id="UP000316331"/>
    </source>
</evidence>
<dbReference type="AlphaFoldDB" id="A0A543FHL4"/>
<reference evidence="2 3" key="1">
    <citation type="submission" date="2019-06" db="EMBL/GenBank/DDBJ databases">
        <title>Sequencing the genomes of 1000 actinobacteria strains.</title>
        <authorList>
            <person name="Klenk H.-P."/>
        </authorList>
    </citation>
    <scope>NUCLEOTIDE SEQUENCE [LARGE SCALE GENOMIC DNA]</scope>
    <source>
        <strain evidence="2 3">DSM 103495</strain>
    </source>
</reference>
<proteinExistence type="predicted"/>
<dbReference type="SUPFAM" id="SSF47413">
    <property type="entry name" value="lambda repressor-like DNA-binding domains"/>
    <property type="match status" value="1"/>
</dbReference>
<dbReference type="InterPro" id="IPR041413">
    <property type="entry name" value="MLTR_LBD"/>
</dbReference>
<evidence type="ECO:0000313" key="2">
    <source>
        <dbReference type="EMBL" id="TQM33353.1"/>
    </source>
</evidence>
<accession>A0A543FHL4</accession>
<dbReference type="PANTHER" id="PTHR35010:SF2">
    <property type="entry name" value="BLL4672 PROTEIN"/>
    <property type="match status" value="1"/>
</dbReference>
<dbReference type="InterPro" id="IPR010982">
    <property type="entry name" value="Lambda_DNA-bd_dom_sf"/>
</dbReference>
<dbReference type="Gene3D" id="3.30.450.180">
    <property type="match status" value="1"/>
</dbReference>
<dbReference type="Pfam" id="PF13560">
    <property type="entry name" value="HTH_31"/>
    <property type="match status" value="1"/>
</dbReference>
<feature type="domain" description="HTH cro/C1-type" evidence="1">
    <location>
        <begin position="39"/>
        <end position="86"/>
    </location>
</feature>
<dbReference type="Proteomes" id="UP000316331">
    <property type="component" value="Unassembled WGS sequence"/>
</dbReference>